<sequence>MEKENDQKLKFTNLTIKKKSKEIVINSQKLMVPTRDNR</sequence>
<evidence type="ECO:0000313" key="1">
    <source>
        <dbReference type="EMBL" id="QHB40965.1"/>
    </source>
</evidence>
<proteinExistence type="predicted"/>
<accession>A0A6B9LRT4</accession>
<evidence type="ECO:0000313" key="2">
    <source>
        <dbReference type="Proteomes" id="UP000464671"/>
    </source>
</evidence>
<keyword evidence="2" id="KW-1185">Reference proteome</keyword>
<gene>
    <name evidence="1" type="ORF">tant81_gp034</name>
</gene>
<name>A0A6B9LRT4_9CAUD</name>
<reference evidence="1 2" key="1">
    <citation type="journal article" date="2020" name="Viruses">
        <title>Diversity and Host Interactions Among Virulent and Temperate Baltic Sea Flavobacterium Phages.</title>
        <authorList>
            <person name="Nilsson E."/>
            <person name="Bayfield O.W."/>
            <person name="Lundin D."/>
            <person name="Antson A.A."/>
            <person name="Holmfeldt K."/>
        </authorList>
    </citation>
    <scope>NUCLEOTIDE SEQUENCE [LARGE SCALE GENOMIC DNA]</scope>
</reference>
<dbReference type="Proteomes" id="UP000464671">
    <property type="component" value="Segment"/>
</dbReference>
<organism evidence="1 2">
    <name type="scientific">Flavobacterium phage vB_FspS_tant8-1</name>
    <dbReference type="NCBI Taxonomy" id="2686278"/>
    <lineage>
        <taxon>Viruses</taxon>
        <taxon>Duplodnaviria</taxon>
        <taxon>Heunggongvirae</taxon>
        <taxon>Uroviricota</taxon>
        <taxon>Caudoviricetes</taxon>
        <taxon>Tantvirus</taxon>
        <taxon>Tantvirus tant</taxon>
    </lineage>
</organism>
<protein>
    <submittedName>
        <fullName evidence="1">Uncharacterized protein</fullName>
    </submittedName>
</protein>
<dbReference type="EMBL" id="MN812239">
    <property type="protein sequence ID" value="QHB40965.1"/>
    <property type="molecule type" value="Genomic_DNA"/>
</dbReference>